<dbReference type="SUPFAM" id="SSF81901">
    <property type="entry name" value="HCP-like"/>
    <property type="match status" value="1"/>
</dbReference>
<proteinExistence type="predicted"/>
<organism evidence="2 3">
    <name type="scientific">Candidatus Scatousia excrementigallinarum</name>
    <dbReference type="NCBI Taxonomy" id="2840935"/>
    <lineage>
        <taxon>Bacteria</taxon>
        <taxon>Candidatus Scatousia</taxon>
    </lineage>
</organism>
<gene>
    <name evidence="2" type="ORF">IAC10_05175</name>
</gene>
<protein>
    <recommendedName>
        <fullName evidence="4">Tetratricopeptide repeat protein</fullName>
    </recommendedName>
</protein>
<evidence type="ECO:0000256" key="1">
    <source>
        <dbReference type="PROSITE-ProRule" id="PRU00339"/>
    </source>
</evidence>
<reference evidence="2" key="2">
    <citation type="journal article" date="2021" name="PeerJ">
        <title>Extensive microbial diversity within the chicken gut microbiome revealed by metagenomics and culture.</title>
        <authorList>
            <person name="Gilroy R."/>
            <person name="Ravi A."/>
            <person name="Getino M."/>
            <person name="Pursley I."/>
            <person name="Horton D.L."/>
            <person name="Alikhan N.F."/>
            <person name="Baker D."/>
            <person name="Gharbi K."/>
            <person name="Hall N."/>
            <person name="Watson M."/>
            <person name="Adriaenssens E.M."/>
            <person name="Foster-Nyarko E."/>
            <person name="Jarju S."/>
            <person name="Secka A."/>
            <person name="Antonio M."/>
            <person name="Oren A."/>
            <person name="Chaudhuri R.R."/>
            <person name="La Ragione R."/>
            <person name="Hildebrand F."/>
            <person name="Pallen M.J."/>
        </authorList>
    </citation>
    <scope>NUCLEOTIDE SEQUENCE</scope>
    <source>
        <strain evidence="2">6276</strain>
    </source>
</reference>
<evidence type="ECO:0000313" key="2">
    <source>
        <dbReference type="EMBL" id="HIS36006.1"/>
    </source>
</evidence>
<sequence length="222" mass="26855">MKICNLKILPVIFTIFIITSFCNAKVFALQKGSLEYLENRFDYSNLNPYELIQAGDAYFEQALNTKNKIRRDKLFRYAMGKYFLTSKADAKNVYPYVQMGRIYDKINEDRYAKESFYKATNLDYYNPYANFYFGEYYFYRRDYHRALRYYIISYQNGYENNFELVAKIGVIYEKLGDLINAKDFYNKSYELNPEKAAEYQKKLQQIDSLHYDESEYYYIIRE</sequence>
<reference evidence="2" key="1">
    <citation type="submission" date="2020-10" db="EMBL/GenBank/DDBJ databases">
        <authorList>
            <person name="Gilroy R."/>
        </authorList>
    </citation>
    <scope>NUCLEOTIDE SEQUENCE</scope>
    <source>
        <strain evidence="2">6276</strain>
    </source>
</reference>
<dbReference type="Gene3D" id="1.25.40.10">
    <property type="entry name" value="Tetratricopeptide repeat domain"/>
    <property type="match status" value="1"/>
</dbReference>
<dbReference type="InterPro" id="IPR019734">
    <property type="entry name" value="TPR_rpt"/>
</dbReference>
<dbReference type="PROSITE" id="PS50005">
    <property type="entry name" value="TPR"/>
    <property type="match status" value="1"/>
</dbReference>
<dbReference type="SMART" id="SM00028">
    <property type="entry name" value="TPR"/>
    <property type="match status" value="2"/>
</dbReference>
<dbReference type="Pfam" id="PF13181">
    <property type="entry name" value="TPR_8"/>
    <property type="match status" value="1"/>
</dbReference>
<comment type="caution">
    <text evidence="2">The sequence shown here is derived from an EMBL/GenBank/DDBJ whole genome shotgun (WGS) entry which is preliminary data.</text>
</comment>
<evidence type="ECO:0008006" key="4">
    <source>
        <dbReference type="Google" id="ProtNLM"/>
    </source>
</evidence>
<dbReference type="AlphaFoldDB" id="A0A9D1JMK7"/>
<keyword evidence="1" id="KW-0802">TPR repeat</keyword>
<evidence type="ECO:0000313" key="3">
    <source>
        <dbReference type="Proteomes" id="UP000823928"/>
    </source>
</evidence>
<feature type="repeat" description="TPR" evidence="1">
    <location>
        <begin position="162"/>
        <end position="195"/>
    </location>
</feature>
<dbReference type="InterPro" id="IPR011990">
    <property type="entry name" value="TPR-like_helical_dom_sf"/>
</dbReference>
<dbReference type="Proteomes" id="UP000823928">
    <property type="component" value="Unassembled WGS sequence"/>
</dbReference>
<accession>A0A9D1JMK7</accession>
<name>A0A9D1JMK7_9BACT</name>
<dbReference type="EMBL" id="DVIU01000111">
    <property type="protein sequence ID" value="HIS36006.1"/>
    <property type="molecule type" value="Genomic_DNA"/>
</dbReference>